<sequence length="93" mass="10845">MRVDMTVYMAKKLLQLPDGASKEDLHKCYKRALSIYQSGKSMKCKKTAQLLRQAMDFLIKETSLFSGQSTLTETLKTHRDTRSRLNIEDRRIF</sequence>
<reference evidence="1 2" key="1">
    <citation type="submission" date="2018-12" db="EMBL/GenBank/DDBJ databases">
        <authorList>
            <person name="Yu L."/>
        </authorList>
    </citation>
    <scope>NUCLEOTIDE SEQUENCE [LARGE SCALE GENOMIC DNA]</scope>
    <source>
        <strain evidence="1 2">HAW-EB5</strain>
    </source>
</reference>
<organism evidence="1 2">
    <name type="scientific">Shewanella atlantica</name>
    <dbReference type="NCBI Taxonomy" id="271099"/>
    <lineage>
        <taxon>Bacteria</taxon>
        <taxon>Pseudomonadati</taxon>
        <taxon>Pseudomonadota</taxon>
        <taxon>Gammaproteobacteria</taxon>
        <taxon>Alteromonadales</taxon>
        <taxon>Shewanellaceae</taxon>
        <taxon>Shewanella</taxon>
    </lineage>
</organism>
<keyword evidence="2" id="KW-1185">Reference proteome</keyword>
<evidence type="ECO:0008006" key="3">
    <source>
        <dbReference type="Google" id="ProtNLM"/>
    </source>
</evidence>
<accession>A0A3S0IKH0</accession>
<comment type="caution">
    <text evidence="1">The sequence shown here is derived from an EMBL/GenBank/DDBJ whole genome shotgun (WGS) entry which is preliminary data.</text>
</comment>
<dbReference type="Proteomes" id="UP000282060">
    <property type="component" value="Unassembled WGS sequence"/>
</dbReference>
<gene>
    <name evidence="1" type="ORF">EKG39_22465</name>
</gene>
<name>A0A3S0IKH0_9GAMM</name>
<evidence type="ECO:0000313" key="1">
    <source>
        <dbReference type="EMBL" id="RTR26082.1"/>
    </source>
</evidence>
<dbReference type="AlphaFoldDB" id="A0A3S0IKH0"/>
<dbReference type="OrthoDB" id="9779889at2"/>
<dbReference type="RefSeq" id="WP_126508212.1">
    <property type="nucleotide sequence ID" value="NZ_RXNV01000024.1"/>
</dbReference>
<protein>
    <recommendedName>
        <fullName evidence="3">J domain-containing protein</fullName>
    </recommendedName>
</protein>
<proteinExistence type="predicted"/>
<dbReference type="EMBL" id="RXNV01000024">
    <property type="protein sequence ID" value="RTR26082.1"/>
    <property type="molecule type" value="Genomic_DNA"/>
</dbReference>
<evidence type="ECO:0000313" key="2">
    <source>
        <dbReference type="Proteomes" id="UP000282060"/>
    </source>
</evidence>